<feature type="domain" description="Secretion system C-terminal sorting" evidence="3">
    <location>
        <begin position="552"/>
        <end position="605"/>
    </location>
</feature>
<dbReference type="InterPro" id="IPR026444">
    <property type="entry name" value="Secre_tail"/>
</dbReference>
<protein>
    <submittedName>
        <fullName evidence="4">T9SS type A sorting domain-containing protein</fullName>
    </submittedName>
</protein>
<feature type="compositionally biased region" description="Low complexity" evidence="2">
    <location>
        <begin position="190"/>
        <end position="200"/>
    </location>
</feature>
<accession>A0A4Z0L3S4</accession>
<feature type="region of interest" description="Disordered" evidence="2">
    <location>
        <begin position="187"/>
        <end position="216"/>
    </location>
</feature>
<sequence length="609" mass="66064">MKPIYTLVMFFIGCIYANAQLYVGPNSYMYVNDEMVYVKQDVELNSANSTIYLRNNGQLLQGTTGSGINKGTGSLSVFQEGSTNNFQYNYWCSPVGGALAAAGNSPFGIPQLGVPITATATTAATILPSSNPNGTSGTGALSIAARWIYRYSAGTTYNDWIYVNAASTIGAGQGFTMKGTSGSDSTIPFSGAGSNNSGSAQRYDFRGKPNDGTINVPVTNGTMTLTGNPYPSAIDMQLLLTDPTNTSLCDGTALYWEHDKTVNSHYAEQYRGGYGVYNGATNVYTPATFYTYTGGGTQGPVYSTPMNMYQRRFAPIGQGFMLRGISGGNVQIKNTHRVYRREGIPNNSQFERNANEDDTAGNYEAIPNVAGIDYTQISKAITPSIRINASLNGRAVRQIALVFTPNAVDGLDKADSKSGDIASNLPYDMYLFLNNTEYMHSATNFAMDKVFPVGFKNNTAAVFKIQVASLDNLHDVSQVFLHDKVTGLYHDIKNTEFQLSLPAGVSNNRFEITLQDTTLSTDDAIAANFKIFEDNASYTLIIKNPNVIALESCYLYDISGKIIFSKKDLGANPDYEFSTSGLSEGIYIVKLITEDNREVTQKITIKGIK</sequence>
<evidence type="ECO:0000256" key="1">
    <source>
        <dbReference type="ARBA" id="ARBA00022729"/>
    </source>
</evidence>
<reference evidence="4 5" key="1">
    <citation type="submission" date="2019-04" db="EMBL/GenBank/DDBJ databases">
        <title>Flavobacterium sp. strain DS2-A Genome sequencing and assembly.</title>
        <authorList>
            <person name="Kim I."/>
        </authorList>
    </citation>
    <scope>NUCLEOTIDE SEQUENCE [LARGE SCALE GENOMIC DNA]</scope>
    <source>
        <strain evidence="4 5">DS2-A</strain>
    </source>
</reference>
<evidence type="ECO:0000313" key="4">
    <source>
        <dbReference type="EMBL" id="TGD56895.1"/>
    </source>
</evidence>
<organism evidence="4 5">
    <name type="scientific">Flavobacterium humi</name>
    <dbReference type="NCBI Taxonomy" id="2562683"/>
    <lineage>
        <taxon>Bacteria</taxon>
        <taxon>Pseudomonadati</taxon>
        <taxon>Bacteroidota</taxon>
        <taxon>Flavobacteriia</taxon>
        <taxon>Flavobacteriales</taxon>
        <taxon>Flavobacteriaceae</taxon>
        <taxon>Flavobacterium</taxon>
    </lineage>
</organism>
<keyword evidence="1" id="KW-0732">Signal</keyword>
<gene>
    <name evidence="4" type="ORF">E4635_13955</name>
</gene>
<dbReference type="AlphaFoldDB" id="A0A4Z0L3S4"/>
<name>A0A4Z0L3S4_9FLAO</name>
<dbReference type="RefSeq" id="WP_135527319.1">
    <property type="nucleotide sequence ID" value="NZ_SRLH01000008.1"/>
</dbReference>
<dbReference type="OrthoDB" id="2582440at2"/>
<dbReference type="NCBIfam" id="TIGR04183">
    <property type="entry name" value="Por_Secre_tail"/>
    <property type="match status" value="1"/>
</dbReference>
<evidence type="ECO:0000313" key="5">
    <source>
        <dbReference type="Proteomes" id="UP000297407"/>
    </source>
</evidence>
<proteinExistence type="predicted"/>
<evidence type="ECO:0000259" key="3">
    <source>
        <dbReference type="Pfam" id="PF18962"/>
    </source>
</evidence>
<dbReference type="Pfam" id="PF18962">
    <property type="entry name" value="Por_Secre_tail"/>
    <property type="match status" value="1"/>
</dbReference>
<keyword evidence="5" id="KW-1185">Reference proteome</keyword>
<evidence type="ECO:0000256" key="2">
    <source>
        <dbReference type="SAM" id="MobiDB-lite"/>
    </source>
</evidence>
<dbReference type="EMBL" id="SRLH01000008">
    <property type="protein sequence ID" value="TGD56895.1"/>
    <property type="molecule type" value="Genomic_DNA"/>
</dbReference>
<dbReference type="Proteomes" id="UP000297407">
    <property type="component" value="Unassembled WGS sequence"/>
</dbReference>
<comment type="caution">
    <text evidence="4">The sequence shown here is derived from an EMBL/GenBank/DDBJ whole genome shotgun (WGS) entry which is preliminary data.</text>
</comment>